<evidence type="ECO:0000313" key="1">
    <source>
        <dbReference type="EMBL" id="AVD71002.1"/>
    </source>
</evidence>
<dbReference type="Proteomes" id="UP000239867">
    <property type="component" value="Chromosome"/>
</dbReference>
<dbReference type="EMBL" id="CP021255">
    <property type="protein sequence ID" value="AVD71002.1"/>
    <property type="molecule type" value="Genomic_DNA"/>
</dbReference>
<keyword evidence="2" id="KW-1185">Reference proteome</keyword>
<sequence>MQLRFALCACLLVAFLKFRSRQGHAVLQILRPVQRNVLEQRDLAGLLCPNKQKIPLKIKQLELLQFNGAAVIRQIRIK</sequence>
<dbReference type="AlphaFoldDB" id="A0A2L1GMW3"/>
<proteinExistence type="predicted"/>
<organism evidence="1 2">
    <name type="scientific">Desulfobulbus oralis</name>
    <dbReference type="NCBI Taxonomy" id="1986146"/>
    <lineage>
        <taxon>Bacteria</taxon>
        <taxon>Pseudomonadati</taxon>
        <taxon>Thermodesulfobacteriota</taxon>
        <taxon>Desulfobulbia</taxon>
        <taxon>Desulfobulbales</taxon>
        <taxon>Desulfobulbaceae</taxon>
        <taxon>Desulfobulbus</taxon>
    </lineage>
</organism>
<evidence type="ECO:0000313" key="2">
    <source>
        <dbReference type="Proteomes" id="UP000239867"/>
    </source>
</evidence>
<accession>A0A2L1GMW3</accession>
<dbReference type="KEGG" id="deo:CAY53_05515"/>
<reference evidence="1 2" key="1">
    <citation type="journal article" date="2018" name="MBio">
        <title>Insights into the evolution of host association through the isolation and characterization of a novel human periodontal pathobiont, Desulfobulbus oralis.</title>
        <authorList>
            <person name="Cross K.L."/>
            <person name="Chirania P."/>
            <person name="Xiong W."/>
            <person name="Beall C.J."/>
            <person name="Elkins J.G."/>
            <person name="Giannone R.J."/>
            <person name="Griffen A.L."/>
            <person name="Guss A.M."/>
            <person name="Hettich R.L."/>
            <person name="Joshi S.S."/>
            <person name="Mokrzan E.M."/>
            <person name="Martin R.K."/>
            <person name="Zhulin I.B."/>
            <person name="Leys E.J."/>
            <person name="Podar M."/>
        </authorList>
    </citation>
    <scope>NUCLEOTIDE SEQUENCE [LARGE SCALE GENOMIC DNA]</scope>
    <source>
        <strain evidence="1 2">ORNL</strain>
    </source>
</reference>
<protein>
    <submittedName>
        <fullName evidence="1">Uncharacterized protein</fullName>
    </submittedName>
</protein>
<gene>
    <name evidence="1" type="ORF">CAY53_05515</name>
</gene>
<name>A0A2L1GMW3_9BACT</name>